<dbReference type="Gene3D" id="3.30.40.10">
    <property type="entry name" value="Zinc/RING finger domain, C3HC4 (zinc finger)"/>
    <property type="match status" value="2"/>
</dbReference>
<keyword evidence="12" id="KW-1185">Reference proteome</keyword>
<evidence type="ECO:0000256" key="8">
    <source>
        <dbReference type="SAM" id="Coils"/>
    </source>
</evidence>
<keyword evidence="5" id="KW-0862">Zinc</keyword>
<evidence type="ECO:0000256" key="1">
    <source>
        <dbReference type="ARBA" id="ARBA00022574"/>
    </source>
</evidence>
<evidence type="ECO:0000313" key="11">
    <source>
        <dbReference type="EMBL" id="RKP10494.1"/>
    </source>
</evidence>
<feature type="repeat" description="WD" evidence="6">
    <location>
        <begin position="288"/>
        <end position="323"/>
    </location>
</feature>
<dbReference type="PROSITE" id="PS50294">
    <property type="entry name" value="WD_REPEATS_REGION"/>
    <property type="match status" value="2"/>
</dbReference>
<evidence type="ECO:0000256" key="7">
    <source>
        <dbReference type="PROSITE-ProRule" id="PRU00455"/>
    </source>
</evidence>
<dbReference type="PANTHER" id="PTHR19848">
    <property type="entry name" value="WD40 REPEAT PROTEIN"/>
    <property type="match status" value="1"/>
</dbReference>
<dbReference type="Pfam" id="PF00400">
    <property type="entry name" value="WD40"/>
    <property type="match status" value="6"/>
</dbReference>
<accession>A0A4P9XW19</accession>
<dbReference type="STRING" id="78915.A0A4P9XW19"/>
<feature type="domain" description="RING-type" evidence="9">
    <location>
        <begin position="19"/>
        <end position="58"/>
    </location>
</feature>
<keyword evidence="2" id="KW-0479">Metal-binding</keyword>
<dbReference type="PRINTS" id="PR00320">
    <property type="entry name" value="GPROTEINBRPT"/>
</dbReference>
<name>A0A4P9XW19_9FUNG</name>
<feature type="repeat" description="WD" evidence="6">
    <location>
        <begin position="380"/>
        <end position="420"/>
    </location>
</feature>
<dbReference type="SUPFAM" id="SSF50978">
    <property type="entry name" value="WD40 repeat-like"/>
    <property type="match status" value="1"/>
</dbReference>
<dbReference type="AlphaFoldDB" id="A0A4P9XW19"/>
<proteinExistence type="predicted"/>
<organism evidence="11 12">
    <name type="scientific">Thamnocephalis sphaerospora</name>
    <dbReference type="NCBI Taxonomy" id="78915"/>
    <lineage>
        <taxon>Eukaryota</taxon>
        <taxon>Fungi</taxon>
        <taxon>Fungi incertae sedis</taxon>
        <taxon>Zoopagomycota</taxon>
        <taxon>Zoopagomycotina</taxon>
        <taxon>Zoopagomycetes</taxon>
        <taxon>Zoopagales</taxon>
        <taxon>Sigmoideomycetaceae</taxon>
        <taxon>Thamnocephalis</taxon>
    </lineage>
</organism>
<keyword evidence="8" id="KW-0175">Coiled coil</keyword>
<dbReference type="InterPro" id="IPR015943">
    <property type="entry name" value="WD40/YVTN_repeat-like_dom_sf"/>
</dbReference>
<dbReference type="PROSITE" id="PS00678">
    <property type="entry name" value="WD_REPEATS_1"/>
    <property type="match status" value="3"/>
</dbReference>
<sequence>MQAPADVEFVQTPSASFLCPVCQDVYQDPLITRSCNHSFCSTCIFQSIEVEALCPLCRSHIRNDDLHPNLVLSNLVGELQVYCTNRAHGCLTTVRLDDLPTHMAQCAFTPVKCHHATLGCRFVGPERAVTPHLEVCAYEQLKPFIATMNDRVKTLEDQLQTHTEELETLRALLTEQSRVLLPSPTSSTIMTKQPSMDGISIPVSTNGTTSPEPAINGELAGLVSAGMRSTVDPWDSWVHGSIICRRTINYHASGVTSLCYGDDILFSGAHNGSIKVLNVRDEQKVYTLHDHRMSVWALAHHSDANRLFSAGKDGNIKAWDVASCLNAIDEGERARPISTLSNRHGKIYGLAILGDRLFSASSDKTIKVWDVHTLENTATFTGHNNNINSITPLHDGRIVTASSDHTLKIWDVATGMCTRTIPTQAEALDCAAGDGLLFASTYDALIHAFSLEDARPLARLEGHDWEVWQLAYAGQSGHGGSAGALGGGEGPAAKLFSASFDHTVRRWDTRMWRCDLVLRGHKGYVHAMTLGDGCLVTGCADKTIKVRGRNGRFAKHP</sequence>
<dbReference type="Gene3D" id="2.130.10.10">
    <property type="entry name" value="YVTN repeat-like/Quinoprotein amine dehydrogenase"/>
    <property type="match status" value="2"/>
</dbReference>
<dbReference type="OrthoDB" id="538223at2759"/>
<evidence type="ECO:0000256" key="4">
    <source>
        <dbReference type="ARBA" id="ARBA00022771"/>
    </source>
</evidence>
<dbReference type="InterPro" id="IPR017907">
    <property type="entry name" value="Znf_RING_CS"/>
</dbReference>
<dbReference type="InterPro" id="IPR020472">
    <property type="entry name" value="WD40_PAC1"/>
</dbReference>
<dbReference type="SUPFAM" id="SSF57850">
    <property type="entry name" value="RING/U-box"/>
    <property type="match status" value="1"/>
</dbReference>
<reference evidence="12" key="1">
    <citation type="journal article" date="2018" name="Nat. Microbiol.">
        <title>Leveraging single-cell genomics to expand the fungal tree of life.</title>
        <authorList>
            <person name="Ahrendt S.R."/>
            <person name="Quandt C.A."/>
            <person name="Ciobanu D."/>
            <person name="Clum A."/>
            <person name="Salamov A."/>
            <person name="Andreopoulos B."/>
            <person name="Cheng J.F."/>
            <person name="Woyke T."/>
            <person name="Pelin A."/>
            <person name="Henrissat B."/>
            <person name="Reynolds N.K."/>
            <person name="Benny G.L."/>
            <person name="Smith M.E."/>
            <person name="James T.Y."/>
            <person name="Grigoriev I.V."/>
        </authorList>
    </citation>
    <scope>NUCLEOTIDE SEQUENCE [LARGE SCALE GENOMIC DNA]</scope>
    <source>
        <strain evidence="12">RSA 1356</strain>
    </source>
</reference>
<protein>
    <submittedName>
        <fullName evidence="11">WD40-repeat-containing domain protein</fullName>
    </submittedName>
</protein>
<dbReference type="PROSITE" id="PS00518">
    <property type="entry name" value="ZF_RING_1"/>
    <property type="match status" value="1"/>
</dbReference>
<dbReference type="InterPro" id="IPR013083">
    <property type="entry name" value="Znf_RING/FYVE/PHD"/>
</dbReference>
<dbReference type="CDD" id="cd00200">
    <property type="entry name" value="WD40"/>
    <property type="match status" value="1"/>
</dbReference>
<evidence type="ECO:0000259" key="9">
    <source>
        <dbReference type="PROSITE" id="PS50089"/>
    </source>
</evidence>
<dbReference type="InterPro" id="IPR013010">
    <property type="entry name" value="Znf_SIAH"/>
</dbReference>
<evidence type="ECO:0000256" key="6">
    <source>
        <dbReference type="PROSITE-ProRule" id="PRU00221"/>
    </source>
</evidence>
<dbReference type="Pfam" id="PF13923">
    <property type="entry name" value="zf-C3HC4_2"/>
    <property type="match status" value="1"/>
</dbReference>
<evidence type="ECO:0000256" key="2">
    <source>
        <dbReference type="ARBA" id="ARBA00022723"/>
    </source>
</evidence>
<dbReference type="SMART" id="SM00320">
    <property type="entry name" value="WD40"/>
    <property type="match status" value="6"/>
</dbReference>
<gene>
    <name evidence="11" type="ORF">THASP1DRAFT_27731</name>
</gene>
<feature type="repeat" description="WD" evidence="6">
    <location>
        <begin position="354"/>
        <end position="379"/>
    </location>
</feature>
<dbReference type="InterPro" id="IPR019775">
    <property type="entry name" value="WD40_repeat_CS"/>
</dbReference>
<keyword evidence="4 7" id="KW-0863">Zinc-finger</keyword>
<dbReference type="InterPro" id="IPR001841">
    <property type="entry name" value="Znf_RING"/>
</dbReference>
<evidence type="ECO:0000256" key="5">
    <source>
        <dbReference type="ARBA" id="ARBA00022833"/>
    </source>
</evidence>
<dbReference type="InterPro" id="IPR036322">
    <property type="entry name" value="WD40_repeat_dom_sf"/>
</dbReference>
<dbReference type="SUPFAM" id="SSF49599">
    <property type="entry name" value="TRAF domain-like"/>
    <property type="match status" value="1"/>
</dbReference>
<dbReference type="GO" id="GO:0008270">
    <property type="term" value="F:zinc ion binding"/>
    <property type="evidence" value="ECO:0007669"/>
    <property type="project" value="UniProtKB-KW"/>
</dbReference>
<feature type="coiled-coil region" evidence="8">
    <location>
        <begin position="145"/>
        <end position="172"/>
    </location>
</feature>
<keyword evidence="3" id="KW-0677">Repeat</keyword>
<dbReference type="PANTHER" id="PTHR19848:SF8">
    <property type="entry name" value="F-BOX AND WD REPEAT DOMAIN CONTAINING 7"/>
    <property type="match status" value="1"/>
</dbReference>
<evidence type="ECO:0000256" key="3">
    <source>
        <dbReference type="ARBA" id="ARBA00022737"/>
    </source>
</evidence>
<feature type="domain" description="SIAH-type" evidence="10">
    <location>
        <begin position="78"/>
        <end position="138"/>
    </location>
</feature>
<evidence type="ECO:0000259" key="10">
    <source>
        <dbReference type="PROSITE" id="PS51081"/>
    </source>
</evidence>
<dbReference type="PROSITE" id="PS51081">
    <property type="entry name" value="ZF_SIAH"/>
    <property type="match status" value="1"/>
</dbReference>
<keyword evidence="1 6" id="KW-0853">WD repeat</keyword>
<dbReference type="SMART" id="SM00184">
    <property type="entry name" value="RING"/>
    <property type="match status" value="1"/>
</dbReference>
<dbReference type="EMBL" id="KZ992450">
    <property type="protein sequence ID" value="RKP10494.1"/>
    <property type="molecule type" value="Genomic_DNA"/>
</dbReference>
<evidence type="ECO:0000313" key="12">
    <source>
        <dbReference type="Proteomes" id="UP000271241"/>
    </source>
</evidence>
<dbReference type="Proteomes" id="UP000271241">
    <property type="component" value="Unassembled WGS sequence"/>
</dbReference>
<dbReference type="PROSITE" id="PS50082">
    <property type="entry name" value="WD_REPEATS_2"/>
    <property type="match status" value="3"/>
</dbReference>
<dbReference type="InterPro" id="IPR001680">
    <property type="entry name" value="WD40_rpt"/>
</dbReference>
<dbReference type="PROSITE" id="PS50089">
    <property type="entry name" value="ZF_RING_2"/>
    <property type="match status" value="1"/>
</dbReference>